<evidence type="ECO:0000313" key="1">
    <source>
        <dbReference type="EMBL" id="KKN67025.1"/>
    </source>
</evidence>
<dbReference type="AlphaFoldDB" id="A0A0F9SDT7"/>
<sequence>MKPRKIYYSRKNKRIVIEGKRKNKTIYLFTLPEPMKLLESLKLPSEKMQKIMEKISRLDYKEMGGVAVQ</sequence>
<organism evidence="1">
    <name type="scientific">marine sediment metagenome</name>
    <dbReference type="NCBI Taxonomy" id="412755"/>
    <lineage>
        <taxon>unclassified sequences</taxon>
        <taxon>metagenomes</taxon>
        <taxon>ecological metagenomes</taxon>
    </lineage>
</organism>
<comment type="caution">
    <text evidence="1">The sequence shown here is derived from an EMBL/GenBank/DDBJ whole genome shotgun (WGS) entry which is preliminary data.</text>
</comment>
<gene>
    <name evidence="1" type="ORF">LCGC14_0465790</name>
</gene>
<protein>
    <submittedName>
        <fullName evidence="1">Uncharacterized protein</fullName>
    </submittedName>
</protein>
<name>A0A0F9SDT7_9ZZZZ</name>
<dbReference type="EMBL" id="LAZR01000485">
    <property type="protein sequence ID" value="KKN67025.1"/>
    <property type="molecule type" value="Genomic_DNA"/>
</dbReference>
<proteinExistence type="predicted"/>
<reference evidence="1" key="1">
    <citation type="journal article" date="2015" name="Nature">
        <title>Complex archaea that bridge the gap between prokaryotes and eukaryotes.</title>
        <authorList>
            <person name="Spang A."/>
            <person name="Saw J.H."/>
            <person name="Jorgensen S.L."/>
            <person name="Zaremba-Niedzwiedzka K."/>
            <person name="Martijn J."/>
            <person name="Lind A.E."/>
            <person name="van Eijk R."/>
            <person name="Schleper C."/>
            <person name="Guy L."/>
            <person name="Ettema T.J."/>
        </authorList>
    </citation>
    <scope>NUCLEOTIDE SEQUENCE</scope>
</reference>
<accession>A0A0F9SDT7</accession>